<evidence type="ECO:0000256" key="2">
    <source>
        <dbReference type="ARBA" id="ARBA00022801"/>
    </source>
</evidence>
<feature type="region of interest" description="Disordered" evidence="5">
    <location>
        <begin position="136"/>
        <end position="163"/>
    </location>
</feature>
<accession>A0A0C3S6D6</accession>
<dbReference type="EMBL" id="KN840588">
    <property type="protein sequence ID" value="KIP04060.1"/>
    <property type="molecule type" value="Genomic_DNA"/>
</dbReference>
<dbReference type="HOGENOM" id="CLU_242816_0_0_1"/>
<dbReference type="PANTHER" id="PTHR21529:SF4">
    <property type="entry name" value="TPR AND ANKYRIN REPEAT-CONTAINING PROTEIN 1"/>
    <property type="match status" value="1"/>
</dbReference>
<evidence type="ECO:0000313" key="7">
    <source>
        <dbReference type="EMBL" id="KIP04060.1"/>
    </source>
</evidence>
<keyword evidence="3" id="KW-0347">Helicase</keyword>
<dbReference type="InterPro" id="IPR047313">
    <property type="entry name" value="SMN_C"/>
</dbReference>
<evidence type="ECO:0000256" key="3">
    <source>
        <dbReference type="ARBA" id="ARBA00022806"/>
    </source>
</evidence>
<feature type="compositionally biased region" description="Basic residues" evidence="5">
    <location>
        <begin position="36"/>
        <end position="52"/>
    </location>
</feature>
<feature type="domain" description="UvrD-like helicase C-terminal" evidence="6">
    <location>
        <begin position="805"/>
        <end position="879"/>
    </location>
</feature>
<dbReference type="InterPro" id="IPR039904">
    <property type="entry name" value="TRANK1"/>
</dbReference>
<proteinExistence type="predicted"/>
<gene>
    <name evidence="7" type="ORF">PHLGIDRAFT_37129</name>
</gene>
<keyword evidence="8" id="KW-1185">Reference proteome</keyword>
<evidence type="ECO:0000313" key="8">
    <source>
        <dbReference type="Proteomes" id="UP000053257"/>
    </source>
</evidence>
<keyword evidence="1" id="KW-0547">Nucleotide-binding</keyword>
<feature type="region of interest" description="Disordered" evidence="5">
    <location>
        <begin position="177"/>
        <end position="199"/>
    </location>
</feature>
<feature type="compositionally biased region" description="Acidic residues" evidence="5">
    <location>
        <begin position="75"/>
        <end position="87"/>
    </location>
</feature>
<organism evidence="7 8">
    <name type="scientific">Phlebiopsis gigantea (strain 11061_1 CR5-6)</name>
    <name type="common">White-rot fungus</name>
    <name type="synonym">Peniophora gigantea</name>
    <dbReference type="NCBI Taxonomy" id="745531"/>
    <lineage>
        <taxon>Eukaryota</taxon>
        <taxon>Fungi</taxon>
        <taxon>Dikarya</taxon>
        <taxon>Basidiomycota</taxon>
        <taxon>Agaricomycotina</taxon>
        <taxon>Agaricomycetes</taxon>
        <taxon>Polyporales</taxon>
        <taxon>Phanerochaetaceae</taxon>
        <taxon>Phlebiopsis</taxon>
    </lineage>
</organism>
<dbReference type="GO" id="GO:0004386">
    <property type="term" value="F:helicase activity"/>
    <property type="evidence" value="ECO:0007669"/>
    <property type="project" value="UniProtKB-KW"/>
</dbReference>
<keyword evidence="4" id="KW-0067">ATP-binding</keyword>
<keyword evidence="2" id="KW-0378">Hydrolase</keyword>
<protein>
    <recommendedName>
        <fullName evidence="6">UvrD-like helicase C-terminal domain-containing protein</fullName>
    </recommendedName>
</protein>
<reference evidence="7 8" key="1">
    <citation type="journal article" date="2014" name="PLoS Genet.">
        <title>Analysis of the Phlebiopsis gigantea genome, transcriptome and secretome provides insight into its pioneer colonization strategies of wood.</title>
        <authorList>
            <person name="Hori C."/>
            <person name="Ishida T."/>
            <person name="Igarashi K."/>
            <person name="Samejima M."/>
            <person name="Suzuki H."/>
            <person name="Master E."/>
            <person name="Ferreira P."/>
            <person name="Ruiz-Duenas F.J."/>
            <person name="Held B."/>
            <person name="Canessa P."/>
            <person name="Larrondo L.F."/>
            <person name="Schmoll M."/>
            <person name="Druzhinina I.S."/>
            <person name="Kubicek C.P."/>
            <person name="Gaskell J.A."/>
            <person name="Kersten P."/>
            <person name="St John F."/>
            <person name="Glasner J."/>
            <person name="Sabat G."/>
            <person name="Splinter BonDurant S."/>
            <person name="Syed K."/>
            <person name="Yadav J."/>
            <person name="Mgbeahuruike A.C."/>
            <person name="Kovalchuk A."/>
            <person name="Asiegbu F.O."/>
            <person name="Lackner G."/>
            <person name="Hoffmeister D."/>
            <person name="Rencoret J."/>
            <person name="Gutierrez A."/>
            <person name="Sun H."/>
            <person name="Lindquist E."/>
            <person name="Barry K."/>
            <person name="Riley R."/>
            <person name="Grigoriev I.V."/>
            <person name="Henrissat B."/>
            <person name="Kues U."/>
            <person name="Berka R.M."/>
            <person name="Martinez A.T."/>
            <person name="Covert S.F."/>
            <person name="Blanchette R.A."/>
            <person name="Cullen D."/>
        </authorList>
    </citation>
    <scope>NUCLEOTIDE SEQUENCE [LARGE SCALE GENOMIC DNA]</scope>
    <source>
        <strain evidence="7 8">11061_1 CR5-6</strain>
    </source>
</reference>
<feature type="region of interest" description="Disordered" evidence="5">
    <location>
        <begin position="1"/>
        <end position="93"/>
    </location>
</feature>
<dbReference type="InterPro" id="IPR014017">
    <property type="entry name" value="DNA_helicase_UvrD-like_C"/>
</dbReference>
<dbReference type="OrthoDB" id="197400at2759"/>
<feature type="compositionally biased region" description="Polar residues" evidence="5">
    <location>
        <begin position="137"/>
        <end position="156"/>
    </location>
</feature>
<dbReference type="SUPFAM" id="SSF52540">
    <property type="entry name" value="P-loop containing nucleoside triphosphate hydrolases"/>
    <property type="match status" value="2"/>
</dbReference>
<dbReference type="PANTHER" id="PTHR21529">
    <property type="entry name" value="MAMMARY TURMOR VIRUS RECEPTOR HOMOLOG 1, 2 MTVR1, 2"/>
    <property type="match status" value="1"/>
</dbReference>
<evidence type="ECO:0000256" key="5">
    <source>
        <dbReference type="SAM" id="MobiDB-lite"/>
    </source>
</evidence>
<feature type="region of interest" description="Disordered" evidence="5">
    <location>
        <begin position="1392"/>
        <end position="1423"/>
    </location>
</feature>
<dbReference type="Pfam" id="PF13361">
    <property type="entry name" value="UvrD_C"/>
    <property type="match status" value="1"/>
</dbReference>
<dbReference type="GO" id="GO:0005524">
    <property type="term" value="F:ATP binding"/>
    <property type="evidence" value="ECO:0007669"/>
    <property type="project" value="UniProtKB-KW"/>
</dbReference>
<sequence length="1641" mass="183426">MADRRTLVSYDDISTPQDAGSAQLGPPLPSTNQVPAKKRRKTHQKAPPKRMHQHWDDPGNTGDAMNYGGASHDDETPETYDEEEEESRELTHDEIWDDSALIDAWNSATAEYEAYHGKEKKWKAEAVKKSPLWYNVPHSSSKPVKGDSTSTTTNGSREVKAEDSTPLNFDTFVPTHDPTLAAGSQASQLPGQSNGYPQSYLPAQGSNGTLASRDEAFEKALNAMYWTGYWTAVYHSNGRVEAQNGGPAEEDEADASDHDDAVMDDDLVETQQAELIHKAMTVAGFNHFWACLKMGGLFNGSIGGRILVSLEAYFVELNHPGIWELAPGVTSGTYHSVKSGLDLKACLDILRDRRMAKHVKEYHLSSMTLYGAEESEEVDGYVKTYGSIQETLSHKKTAVILDAIDDHGSWKLNVSTRFIDNMSKSKSRPKLFAKIKTTLRELSYGNFSTCNQTLLTVNAPVSVYSAFLNKYCSMVYYLPGANTPPPSQEICIFGIYAADTLEEQSFWESLGHQLFVKDSRPDVADQIRSLLVYVLETVCRIFAAIQANEEVRVMYGMSTRPPEQAVIDHNESCYILGRSGTGKTTIMLFKMIGIESSWRYLRDEGGMKPRQLFITRSQHLADKVKEEFARLHKTHVSGGLTASGDVDTPDVHGWDAVKPLPAKFSALEEHHFPVFVSFDKLCSMLEADLTLQTYSSSGSHGQSTQRSFDRQLLTYKMFLNQYWSEFPEHLISGQGKSLRIWLLTPWYPFLVYGEIIAFNTQRPRLLKTIDFLYVDEVQDNLLADIVGILVRDDAIRDALKPTLPDSTMILTLYESKGLEFNDVLLFNFFKDSFCSAAQWDTLRRALQDDFQYHPADAILTELRFIYVAITRAKNRLWIIDQSDSGQALRTLWQSKDEIETSEDLDLNVAEAFYFQGQVDTVHPRMRHQALRDAAQAFERVAKTSDTLEKRVEYLTTSSRLFSEIPDIPKAANCLVNAGSFTKAAILYKGVGMFDEALGVVREHGTHVDVPVKGEIVTASKLYYFQQLRIRDGMSLWEAEASSDGALFTEIHGLRQAQAAVLHYQSRDAAAAELYLQVHQPSMTRDLCQDGAPTPPIESIIEALWRELKVSLLETRTPQLSSKSVQDLIALTYLYRADDGPGWYSEEQMPSYAESRTVEGTRLGNALTRCLSGRLRNVVGNTLGDYSTIDQTTVASSSARARAVLQVLLLLVLIQDTVRNVGLDGTQNKKMHTLDQRLPIDVWALCDYIDYIVGGLSVALAETPVDLVLPKSTALLVLQKLNGLRDQDMFVLDRFLRLIRTVLLLMLLPDEKTCLCVEGQPMQKASSQRTEAVMRVCQSLGILGYNIHDPLLRQELVEVIVVLTHPGADSRVDHKVYTRASVVRIISKPRRDGTDRYHLSHSGWSSSNLSQKKDHDGEPGELPGAESAMKSEFRLLCSILDDSPFYEHSPTDLILAGRLAEALESPLPGIAELAAGRRIRTFVRRSRTARAARGPVARHFVSCTTDCPQLSRFSCRQRVLFLGPLPHALACLDALAVYFGFRKAQLAAVLQKAEHGDLETAGAVVARAHDLVQKTTELQDALRPTSALYLGSGWQLAFRRHIEELGELIQNVADADIRKEFDPDWALVSKSVLYTGRETLMR</sequence>
<evidence type="ECO:0000259" key="6">
    <source>
        <dbReference type="Pfam" id="PF13361"/>
    </source>
</evidence>
<feature type="compositionally biased region" description="Polar residues" evidence="5">
    <location>
        <begin position="182"/>
        <end position="197"/>
    </location>
</feature>
<evidence type="ECO:0000256" key="4">
    <source>
        <dbReference type="ARBA" id="ARBA00022840"/>
    </source>
</evidence>
<dbReference type="STRING" id="745531.A0A0C3S6D6"/>
<dbReference type="Gene3D" id="3.40.50.300">
    <property type="entry name" value="P-loop containing nucleotide triphosphate hydrolases"/>
    <property type="match status" value="1"/>
</dbReference>
<evidence type="ECO:0000256" key="1">
    <source>
        <dbReference type="ARBA" id="ARBA00022741"/>
    </source>
</evidence>
<feature type="compositionally biased region" description="Low complexity" evidence="5">
    <location>
        <begin position="1399"/>
        <end position="1409"/>
    </location>
</feature>
<dbReference type="CDD" id="cd22851">
    <property type="entry name" value="SMN_N"/>
    <property type="match status" value="1"/>
</dbReference>
<name>A0A0C3S6D6_PHLG1</name>
<dbReference type="Proteomes" id="UP000053257">
    <property type="component" value="Unassembled WGS sequence"/>
</dbReference>
<dbReference type="CDD" id="cd22852">
    <property type="entry name" value="SMN_C"/>
    <property type="match status" value="1"/>
</dbReference>
<dbReference type="InterPro" id="IPR027417">
    <property type="entry name" value="P-loop_NTPase"/>
</dbReference>
<dbReference type="GO" id="GO:0016787">
    <property type="term" value="F:hydrolase activity"/>
    <property type="evidence" value="ECO:0007669"/>
    <property type="project" value="UniProtKB-KW"/>
</dbReference>